<accession>A0A6A6QL04</accession>
<dbReference type="InterPro" id="IPR046347">
    <property type="entry name" value="bZIP_sf"/>
</dbReference>
<feature type="compositionally biased region" description="Basic and acidic residues" evidence="1">
    <location>
        <begin position="83"/>
        <end position="96"/>
    </location>
</feature>
<feature type="compositionally biased region" description="Basic residues" evidence="1">
    <location>
        <begin position="68"/>
        <end position="82"/>
    </location>
</feature>
<dbReference type="SUPFAM" id="SSF57959">
    <property type="entry name" value="Leucine zipper domain"/>
    <property type="match status" value="1"/>
</dbReference>
<evidence type="ECO:0000256" key="1">
    <source>
        <dbReference type="SAM" id="MobiDB-lite"/>
    </source>
</evidence>
<dbReference type="PANTHER" id="PTHR40618:SF1">
    <property type="entry name" value="B-ZIP TRANSCRIPTION FACTOR (EUROFUNG)"/>
    <property type="match status" value="1"/>
</dbReference>
<dbReference type="OrthoDB" id="3555317at2759"/>
<protein>
    <recommendedName>
        <fullName evidence="4">BZIP domain-containing protein</fullName>
    </recommendedName>
</protein>
<sequence>MSADKSGVEKVLEGSLFGYGHWFEPIDKAFGTTLEQQPGSETPSGPVEKPKGRGRPRKAQNNDDAGKDKRRAQIRSAQKKYRERKERATASQEQRCDELLRVISDISMELEELLKVACATGAMDTDDDLGEKLRRTASCYDSAIERPCIDPELRLLRTKSRQRRGNSRPDTLSPPTDDEATPQPQHAPLNRDDSAPSTSTPNTLREWRETTHLIELDLGRVSDSSLIQSFVPHPGRKKALGAKMMLDLIKQRQADLKAGRRSKPVTAQDVDFTQRDSDGVLAEPLKFGSQG</sequence>
<proteinExistence type="predicted"/>
<organism evidence="2 3">
    <name type="scientific">Lophium mytilinum</name>
    <dbReference type="NCBI Taxonomy" id="390894"/>
    <lineage>
        <taxon>Eukaryota</taxon>
        <taxon>Fungi</taxon>
        <taxon>Dikarya</taxon>
        <taxon>Ascomycota</taxon>
        <taxon>Pezizomycotina</taxon>
        <taxon>Dothideomycetes</taxon>
        <taxon>Pleosporomycetidae</taxon>
        <taxon>Mytilinidiales</taxon>
        <taxon>Mytilinidiaceae</taxon>
        <taxon>Lophium</taxon>
    </lineage>
</organism>
<evidence type="ECO:0000313" key="3">
    <source>
        <dbReference type="Proteomes" id="UP000799750"/>
    </source>
</evidence>
<reference evidence="2" key="1">
    <citation type="journal article" date="2020" name="Stud. Mycol.">
        <title>101 Dothideomycetes genomes: a test case for predicting lifestyles and emergence of pathogens.</title>
        <authorList>
            <person name="Haridas S."/>
            <person name="Albert R."/>
            <person name="Binder M."/>
            <person name="Bloem J."/>
            <person name="Labutti K."/>
            <person name="Salamov A."/>
            <person name="Andreopoulos B."/>
            <person name="Baker S."/>
            <person name="Barry K."/>
            <person name="Bills G."/>
            <person name="Bluhm B."/>
            <person name="Cannon C."/>
            <person name="Castanera R."/>
            <person name="Culley D."/>
            <person name="Daum C."/>
            <person name="Ezra D."/>
            <person name="Gonzalez J."/>
            <person name="Henrissat B."/>
            <person name="Kuo A."/>
            <person name="Liang C."/>
            <person name="Lipzen A."/>
            <person name="Lutzoni F."/>
            <person name="Magnuson J."/>
            <person name="Mondo S."/>
            <person name="Nolan M."/>
            <person name="Ohm R."/>
            <person name="Pangilinan J."/>
            <person name="Park H.-J."/>
            <person name="Ramirez L."/>
            <person name="Alfaro M."/>
            <person name="Sun H."/>
            <person name="Tritt A."/>
            <person name="Yoshinaga Y."/>
            <person name="Zwiers L.-H."/>
            <person name="Turgeon B."/>
            <person name="Goodwin S."/>
            <person name="Spatafora J."/>
            <person name="Crous P."/>
            <person name="Grigoriev I."/>
        </authorList>
    </citation>
    <scope>NUCLEOTIDE SEQUENCE</scope>
    <source>
        <strain evidence="2">CBS 269.34</strain>
    </source>
</reference>
<dbReference type="AlphaFoldDB" id="A0A6A6QL04"/>
<name>A0A6A6QL04_9PEZI</name>
<keyword evidence="3" id="KW-1185">Reference proteome</keyword>
<dbReference type="CDD" id="cd14688">
    <property type="entry name" value="bZIP_YAP"/>
    <property type="match status" value="1"/>
</dbReference>
<feature type="compositionally biased region" description="Basic residues" evidence="1">
    <location>
        <begin position="156"/>
        <end position="166"/>
    </location>
</feature>
<evidence type="ECO:0000313" key="2">
    <source>
        <dbReference type="EMBL" id="KAF2492716.1"/>
    </source>
</evidence>
<feature type="compositionally biased region" description="Polar residues" evidence="1">
    <location>
        <begin position="33"/>
        <end position="43"/>
    </location>
</feature>
<feature type="region of interest" description="Disordered" evidence="1">
    <location>
        <begin position="155"/>
        <end position="206"/>
    </location>
</feature>
<dbReference type="EMBL" id="MU004193">
    <property type="protein sequence ID" value="KAF2492716.1"/>
    <property type="molecule type" value="Genomic_DNA"/>
</dbReference>
<dbReference type="Gene3D" id="1.20.5.170">
    <property type="match status" value="1"/>
</dbReference>
<feature type="region of interest" description="Disordered" evidence="1">
    <location>
        <begin position="255"/>
        <end position="291"/>
    </location>
</feature>
<dbReference type="Proteomes" id="UP000799750">
    <property type="component" value="Unassembled WGS sequence"/>
</dbReference>
<dbReference type="PANTHER" id="PTHR40618">
    <property type="entry name" value="B-ZIP TRANSCRIPTION FACTOR (EUROFUNG)-RELATED"/>
    <property type="match status" value="1"/>
</dbReference>
<dbReference type="GO" id="GO:0003700">
    <property type="term" value="F:DNA-binding transcription factor activity"/>
    <property type="evidence" value="ECO:0007669"/>
    <property type="project" value="InterPro"/>
</dbReference>
<gene>
    <name evidence="2" type="ORF">BU16DRAFT_541522</name>
</gene>
<feature type="region of interest" description="Disordered" evidence="1">
    <location>
        <begin position="30"/>
        <end position="96"/>
    </location>
</feature>
<evidence type="ECO:0008006" key="4">
    <source>
        <dbReference type="Google" id="ProtNLM"/>
    </source>
</evidence>